<keyword evidence="1" id="KW-0175">Coiled coil</keyword>
<reference evidence="4" key="1">
    <citation type="journal article" date="2013" name="Nature">
        <title>Pan genome of the phytoplankton Emiliania underpins its global distribution.</title>
        <authorList>
            <person name="Read B.A."/>
            <person name="Kegel J."/>
            <person name="Klute M.J."/>
            <person name="Kuo A."/>
            <person name="Lefebvre S.C."/>
            <person name="Maumus F."/>
            <person name="Mayer C."/>
            <person name="Miller J."/>
            <person name="Monier A."/>
            <person name="Salamov A."/>
            <person name="Young J."/>
            <person name="Aguilar M."/>
            <person name="Claverie J.M."/>
            <person name="Frickenhaus S."/>
            <person name="Gonzalez K."/>
            <person name="Herman E.K."/>
            <person name="Lin Y.C."/>
            <person name="Napier J."/>
            <person name="Ogata H."/>
            <person name="Sarno A.F."/>
            <person name="Shmutz J."/>
            <person name="Schroeder D."/>
            <person name="de Vargas C."/>
            <person name="Verret F."/>
            <person name="von Dassow P."/>
            <person name="Valentin K."/>
            <person name="Van de Peer Y."/>
            <person name="Wheeler G."/>
            <person name="Dacks J.B."/>
            <person name="Delwiche C.F."/>
            <person name="Dyhrman S.T."/>
            <person name="Glockner G."/>
            <person name="John U."/>
            <person name="Richards T."/>
            <person name="Worden A.Z."/>
            <person name="Zhang X."/>
            <person name="Grigoriev I.V."/>
            <person name="Allen A.E."/>
            <person name="Bidle K."/>
            <person name="Borodovsky M."/>
            <person name="Bowler C."/>
            <person name="Brownlee C."/>
            <person name="Cock J.M."/>
            <person name="Elias M."/>
            <person name="Gladyshev V.N."/>
            <person name="Groth M."/>
            <person name="Guda C."/>
            <person name="Hadaegh A."/>
            <person name="Iglesias-Rodriguez M.D."/>
            <person name="Jenkins J."/>
            <person name="Jones B.M."/>
            <person name="Lawson T."/>
            <person name="Leese F."/>
            <person name="Lindquist E."/>
            <person name="Lobanov A."/>
            <person name="Lomsadze A."/>
            <person name="Malik S.B."/>
            <person name="Marsh M.E."/>
            <person name="Mackinder L."/>
            <person name="Mock T."/>
            <person name="Mueller-Roeber B."/>
            <person name="Pagarete A."/>
            <person name="Parker M."/>
            <person name="Probert I."/>
            <person name="Quesneville H."/>
            <person name="Raines C."/>
            <person name="Rensing S.A."/>
            <person name="Riano-Pachon D.M."/>
            <person name="Richier S."/>
            <person name="Rokitta S."/>
            <person name="Shiraiwa Y."/>
            <person name="Soanes D.M."/>
            <person name="van der Giezen M."/>
            <person name="Wahlund T.M."/>
            <person name="Williams B."/>
            <person name="Wilson W."/>
            <person name="Wolfe G."/>
            <person name="Wurch L.L."/>
        </authorList>
    </citation>
    <scope>NUCLEOTIDE SEQUENCE</scope>
</reference>
<dbReference type="AlphaFoldDB" id="A0A0D3KL42"/>
<dbReference type="EnsemblProtists" id="EOD36477">
    <property type="protein sequence ID" value="EOD36477"/>
    <property type="gene ID" value="EMIHUDRAFT_440539"/>
</dbReference>
<evidence type="ECO:0000313" key="3">
    <source>
        <dbReference type="EnsemblProtists" id="EOD36477"/>
    </source>
</evidence>
<keyword evidence="4" id="KW-1185">Reference proteome</keyword>
<dbReference type="GeneID" id="17281747"/>
<evidence type="ECO:0000256" key="2">
    <source>
        <dbReference type="SAM" id="MobiDB-lite"/>
    </source>
</evidence>
<dbReference type="KEGG" id="ehx:EMIHUDRAFT_440539"/>
<dbReference type="RefSeq" id="XP_005788906.1">
    <property type="nucleotide sequence ID" value="XM_005788849.1"/>
</dbReference>
<sequence>MISTRRRATRSSSSSPRPPDANLPAGVDPLSATGWAPRPSSAPPVVDDGALGQADGLENSVLALLAAQLQAERQRAAAAEAKLSKALESTQAMAVRSAIAETKLEAALASNAALEAANAALQK</sequence>
<accession>A0A0D3KL42</accession>
<feature type="coiled-coil region" evidence="1">
    <location>
        <begin position="62"/>
        <end position="89"/>
    </location>
</feature>
<dbReference type="PaxDb" id="2903-EOD36477"/>
<feature type="region of interest" description="Disordered" evidence="2">
    <location>
        <begin position="1"/>
        <end position="51"/>
    </location>
</feature>
<reference evidence="3" key="2">
    <citation type="submission" date="2024-10" db="UniProtKB">
        <authorList>
            <consortium name="EnsemblProtists"/>
        </authorList>
    </citation>
    <scope>IDENTIFICATION</scope>
</reference>
<proteinExistence type="predicted"/>
<protein>
    <submittedName>
        <fullName evidence="3">Uncharacterized protein</fullName>
    </submittedName>
</protein>
<evidence type="ECO:0000313" key="4">
    <source>
        <dbReference type="Proteomes" id="UP000013827"/>
    </source>
</evidence>
<dbReference type="HOGENOM" id="CLU_2019576_0_0_1"/>
<evidence type="ECO:0000256" key="1">
    <source>
        <dbReference type="SAM" id="Coils"/>
    </source>
</evidence>
<organism evidence="3 4">
    <name type="scientific">Emiliania huxleyi (strain CCMP1516)</name>
    <dbReference type="NCBI Taxonomy" id="280463"/>
    <lineage>
        <taxon>Eukaryota</taxon>
        <taxon>Haptista</taxon>
        <taxon>Haptophyta</taxon>
        <taxon>Prymnesiophyceae</taxon>
        <taxon>Isochrysidales</taxon>
        <taxon>Noelaerhabdaceae</taxon>
        <taxon>Emiliania</taxon>
    </lineage>
</organism>
<dbReference type="Proteomes" id="UP000013827">
    <property type="component" value="Unassembled WGS sequence"/>
</dbReference>
<name>A0A0D3KL42_EMIH1</name>